<dbReference type="PROSITE" id="PS00608">
    <property type="entry name" value="GLYCOSYL_HYDROL_F2_2"/>
    <property type="match status" value="1"/>
</dbReference>
<dbReference type="GO" id="GO:0005975">
    <property type="term" value="P:carbohydrate metabolic process"/>
    <property type="evidence" value="ECO:0007669"/>
    <property type="project" value="InterPro"/>
</dbReference>
<evidence type="ECO:0000259" key="6">
    <source>
        <dbReference type="Pfam" id="PF16355"/>
    </source>
</evidence>
<dbReference type="InterPro" id="IPR023232">
    <property type="entry name" value="Glyco_hydro_2_AS"/>
</dbReference>
<protein>
    <submittedName>
        <fullName evidence="9">DUF4982 domain-containing protein</fullName>
    </submittedName>
</protein>
<evidence type="ECO:0000259" key="4">
    <source>
        <dbReference type="Pfam" id="PF00703"/>
    </source>
</evidence>
<dbReference type="AlphaFoldDB" id="A0A6I2KX57"/>
<keyword evidence="3" id="KW-0326">Glycosidase</keyword>
<dbReference type="Pfam" id="PF16355">
    <property type="entry name" value="DUF4982"/>
    <property type="match status" value="1"/>
</dbReference>
<feature type="domain" description="Beta-mannosidase-like galactose-binding" evidence="8">
    <location>
        <begin position="114"/>
        <end position="180"/>
    </location>
</feature>
<dbReference type="InterPro" id="IPR017853">
    <property type="entry name" value="GH"/>
</dbReference>
<name>A0A6I2KX57_9BURK</name>
<dbReference type="SUPFAM" id="SSF49785">
    <property type="entry name" value="Galactose-binding domain-like"/>
    <property type="match status" value="1"/>
</dbReference>
<dbReference type="Gene3D" id="2.60.120.260">
    <property type="entry name" value="Galactose-binding domain-like"/>
    <property type="match status" value="1"/>
</dbReference>
<dbReference type="SUPFAM" id="SSF49303">
    <property type="entry name" value="beta-Galactosidase/glucuronidase domain"/>
    <property type="match status" value="1"/>
</dbReference>
<keyword evidence="2" id="KW-0378">Hydrolase</keyword>
<evidence type="ECO:0000259" key="5">
    <source>
        <dbReference type="Pfam" id="PF02836"/>
    </source>
</evidence>
<accession>A0A6I2KX57</accession>
<dbReference type="PANTHER" id="PTHR42732">
    <property type="entry name" value="BETA-GALACTOSIDASE"/>
    <property type="match status" value="1"/>
</dbReference>
<keyword evidence="10" id="KW-1185">Reference proteome</keyword>
<dbReference type="PRINTS" id="PR00132">
    <property type="entry name" value="GLHYDRLASE2"/>
</dbReference>
<dbReference type="Pfam" id="PF02836">
    <property type="entry name" value="Glyco_hydro_2_C"/>
    <property type="match status" value="1"/>
</dbReference>
<dbReference type="Pfam" id="PF18565">
    <property type="entry name" value="Glyco_hydro2_C5"/>
    <property type="match status" value="1"/>
</dbReference>
<dbReference type="Proteomes" id="UP000433309">
    <property type="component" value="Unassembled WGS sequence"/>
</dbReference>
<evidence type="ECO:0000259" key="7">
    <source>
        <dbReference type="Pfam" id="PF18565"/>
    </source>
</evidence>
<feature type="domain" description="Glycoside hydrolase family 2 catalytic" evidence="5">
    <location>
        <begin position="327"/>
        <end position="484"/>
    </location>
</feature>
<dbReference type="SUPFAM" id="SSF51445">
    <property type="entry name" value="(Trans)glycosidases"/>
    <property type="match status" value="1"/>
</dbReference>
<dbReference type="InterPro" id="IPR008979">
    <property type="entry name" value="Galactose-bd-like_sf"/>
</dbReference>
<dbReference type="Gene3D" id="3.20.20.80">
    <property type="entry name" value="Glycosidases"/>
    <property type="match status" value="1"/>
</dbReference>
<evidence type="ECO:0000256" key="1">
    <source>
        <dbReference type="ARBA" id="ARBA00007401"/>
    </source>
</evidence>
<dbReference type="InterPro" id="IPR013783">
    <property type="entry name" value="Ig-like_fold"/>
</dbReference>
<comment type="similarity">
    <text evidence="1">Belongs to the glycosyl hydrolase 2 family.</text>
</comment>
<dbReference type="Pfam" id="PF00703">
    <property type="entry name" value="Glyco_hydro_2"/>
    <property type="match status" value="1"/>
</dbReference>
<dbReference type="InterPro" id="IPR006101">
    <property type="entry name" value="Glyco_hydro_2"/>
</dbReference>
<dbReference type="Pfam" id="PF22666">
    <property type="entry name" value="Glyco_hydro_2_N2"/>
    <property type="match status" value="1"/>
</dbReference>
<feature type="domain" description="Glycoside hydrolase family 2 immunoglobulin-like beta-sandwich" evidence="4">
    <location>
        <begin position="215"/>
        <end position="321"/>
    </location>
</feature>
<dbReference type="Gene3D" id="2.60.40.10">
    <property type="entry name" value="Immunoglobulins"/>
    <property type="match status" value="3"/>
</dbReference>
<gene>
    <name evidence="9" type="ORF">GJ699_01060</name>
</gene>
<dbReference type="InterPro" id="IPR040605">
    <property type="entry name" value="Glyco_hydro2_dom5"/>
</dbReference>
<dbReference type="InterPro" id="IPR032311">
    <property type="entry name" value="DUF4982"/>
</dbReference>
<proteinExistence type="inferred from homology"/>
<evidence type="ECO:0000313" key="10">
    <source>
        <dbReference type="Proteomes" id="UP000433309"/>
    </source>
</evidence>
<dbReference type="InterPro" id="IPR006103">
    <property type="entry name" value="Glyco_hydro_2_cat"/>
</dbReference>
<reference evidence="9 10" key="1">
    <citation type="submission" date="2019-11" db="EMBL/GenBank/DDBJ databases">
        <title>Novel species isolated from a subtropical stream in China.</title>
        <authorList>
            <person name="Lu H."/>
        </authorList>
    </citation>
    <scope>NUCLEOTIDE SEQUENCE [LARGE SCALE GENOMIC DNA]</scope>
    <source>
        <strain evidence="9 10">FT80W</strain>
    </source>
</reference>
<feature type="domain" description="DUF4982" evidence="6">
    <location>
        <begin position="647"/>
        <end position="708"/>
    </location>
</feature>
<dbReference type="GO" id="GO:0004553">
    <property type="term" value="F:hydrolase activity, hydrolyzing O-glycosyl compounds"/>
    <property type="evidence" value="ECO:0007669"/>
    <property type="project" value="InterPro"/>
</dbReference>
<dbReference type="InterPro" id="IPR006102">
    <property type="entry name" value="Ig-like_GH2"/>
</dbReference>
<evidence type="ECO:0000313" key="9">
    <source>
        <dbReference type="EMBL" id="MRW88569.1"/>
    </source>
</evidence>
<dbReference type="EMBL" id="WKJK01000001">
    <property type="protein sequence ID" value="MRW88569.1"/>
    <property type="molecule type" value="Genomic_DNA"/>
</dbReference>
<evidence type="ECO:0000256" key="2">
    <source>
        <dbReference type="ARBA" id="ARBA00022801"/>
    </source>
</evidence>
<evidence type="ECO:0000259" key="8">
    <source>
        <dbReference type="Pfam" id="PF22666"/>
    </source>
</evidence>
<feature type="domain" description="Glycoside hydrolase family 2" evidence="7">
    <location>
        <begin position="721"/>
        <end position="821"/>
    </location>
</feature>
<dbReference type="InterPro" id="IPR036156">
    <property type="entry name" value="Beta-gal/glucu_dom_sf"/>
</dbReference>
<comment type="caution">
    <text evidence="9">The sequence shown here is derived from an EMBL/GenBank/DDBJ whole genome shotgun (WGS) entry which is preliminary data.</text>
</comment>
<organism evidence="9 10">
    <name type="scientific">Duganella guangzhouensis</name>
    <dbReference type="NCBI Taxonomy" id="2666084"/>
    <lineage>
        <taxon>Bacteria</taxon>
        <taxon>Pseudomonadati</taxon>
        <taxon>Pseudomonadota</taxon>
        <taxon>Betaproteobacteria</taxon>
        <taxon>Burkholderiales</taxon>
        <taxon>Oxalobacteraceae</taxon>
        <taxon>Telluria group</taxon>
        <taxon>Duganella</taxon>
    </lineage>
</organism>
<sequence>MALHFLKCHGGIYVYNATRRNFLQHSALFWAGLSVPGLASAQSQSQSQADNGRITQLFNFGWKFAAGELPDAGAVAFDDSGWRKLDLPHDFQFEQPWDKSAGEARGFKAMGTGWYRKSFKADPAWKGKKVLLDFEGLMLYGDVWLNGRKLADIDYGYLGAEVDVSAALNYDGDNVVAVRASTGGSKQSRWYTGGGLFRDVHLVVKEPIAIARHGVFISTPVVSEQGAEVAIRIDLDGISNKQLDVLIRAVIFGPDGARIAETLTAAPKGIRLAVVNAPLQAMQVAAPKLWSCEAPNLYRAEITLIQDGKVLDQVNEQFGIRTVEFTKETGFHLNGRKVFLQGISNHHDLGALGAAVYDRAIERLFIQLKAFGFNHVRTSHNPYSKSFMRLADKHGILIVDELADKWSEDESWPGQQPFSRLWYKIVPDWIKRDRNHPSVIMWSLGNELQMREDFGGFPTSDWGVTTYKLLDTLVKRYDTTRKTTVAMFPSRANAAVRGTPEFNVLIPPELSLVTEVASYNYQFPSYQTYLQHAPHLIIYQSEAATSTLTGAYYGMDKAKMVGLAYWGAVEYWGESNGWPKKGWNFSFFSHALEPYPQAYLVKAAFSDEPLVRIGVVDGAGEMVEWNDVQVGKMSVSSHWNRPQGSQQALFTYTNADEVELLVNGKSLGRQPNPRGEPLRRNIIYWKGIAYGDGGSVTAVAYTGGREVARHELRTTGKAVALKLETETTQWRADGMDLQYLKIRLVDKSGQVVPLGEDELKLEVSGAARLLALDDGNHSTDALYTGTSIRMHNGFAMAILRSGREPGTVTVKVTAAGVKGGAVALKTVR</sequence>
<evidence type="ECO:0000256" key="3">
    <source>
        <dbReference type="ARBA" id="ARBA00023295"/>
    </source>
</evidence>
<dbReference type="PANTHER" id="PTHR42732:SF1">
    <property type="entry name" value="BETA-MANNOSIDASE"/>
    <property type="match status" value="1"/>
</dbReference>
<dbReference type="InterPro" id="IPR054593">
    <property type="entry name" value="Beta-mannosidase-like_N2"/>
</dbReference>
<dbReference type="InterPro" id="IPR051913">
    <property type="entry name" value="GH2_Domain-Containing"/>
</dbReference>